<evidence type="ECO:0000256" key="1">
    <source>
        <dbReference type="SAM" id="MobiDB-lite"/>
    </source>
</evidence>
<evidence type="ECO:0000313" key="3">
    <source>
        <dbReference type="Proteomes" id="UP000246121"/>
    </source>
</evidence>
<accession>A0A2V2V0E6</accession>
<gene>
    <name evidence="2" type="ORF">C4B63_57g77</name>
</gene>
<dbReference type="PANTHER" id="PTHR14097:SF7">
    <property type="entry name" value="OXIDOREDUCTASE HTATIP2"/>
    <property type="match status" value="1"/>
</dbReference>
<dbReference type="SUPFAM" id="SSF51735">
    <property type="entry name" value="NAD(P)-binding Rossmann-fold domains"/>
    <property type="match status" value="1"/>
</dbReference>
<dbReference type="PANTHER" id="PTHR14097">
    <property type="entry name" value="OXIDOREDUCTASE HTATIP2"/>
    <property type="match status" value="1"/>
</dbReference>
<organism evidence="2 3">
    <name type="scientific">Trypanosoma cruzi</name>
    <dbReference type="NCBI Taxonomy" id="5693"/>
    <lineage>
        <taxon>Eukaryota</taxon>
        <taxon>Discoba</taxon>
        <taxon>Euglenozoa</taxon>
        <taxon>Kinetoplastea</taxon>
        <taxon>Metakinetoplastina</taxon>
        <taxon>Trypanosomatida</taxon>
        <taxon>Trypanosomatidae</taxon>
        <taxon>Trypanosoma</taxon>
        <taxon>Schizotrypanum</taxon>
    </lineage>
</organism>
<dbReference type="VEuPathDB" id="TriTrypDB:TcBrA4_0039240"/>
<feature type="region of interest" description="Disordered" evidence="1">
    <location>
        <begin position="116"/>
        <end position="189"/>
    </location>
</feature>
<feature type="compositionally biased region" description="Gly residues" evidence="1">
    <location>
        <begin position="141"/>
        <end position="150"/>
    </location>
</feature>
<dbReference type="VEuPathDB" id="TriTrypDB:TcCL_NonESM03145"/>
<dbReference type="VEuPathDB" id="TriTrypDB:ECC02_005821"/>
<reference evidence="2 3" key="1">
    <citation type="journal article" date="2018" name="Microb. Genom.">
        <title>Expanding an expanded genome: long-read sequencing of Trypanosoma cruzi.</title>
        <authorList>
            <person name="Berna L."/>
            <person name="Rodriguez M."/>
            <person name="Chiribao M.L."/>
            <person name="Parodi-Talice A."/>
            <person name="Pita S."/>
            <person name="Rijo G."/>
            <person name="Alvarez-Valin F."/>
            <person name="Robello C."/>
        </authorList>
    </citation>
    <scope>NUCLEOTIDE SEQUENCE [LARGE SCALE GENOMIC DNA]</scope>
    <source>
        <strain evidence="2 3">Dm28c</strain>
    </source>
</reference>
<dbReference type="Proteomes" id="UP000246121">
    <property type="component" value="Unassembled WGS sequence"/>
</dbReference>
<dbReference type="VEuPathDB" id="TriTrypDB:TCDM_04769"/>
<dbReference type="AlphaFoldDB" id="A0A2V2V0E6"/>
<evidence type="ECO:0000313" key="2">
    <source>
        <dbReference type="EMBL" id="PWU89711.1"/>
    </source>
</evidence>
<dbReference type="GO" id="GO:0005737">
    <property type="term" value="C:cytoplasm"/>
    <property type="evidence" value="ECO:0007669"/>
    <property type="project" value="TreeGrafter"/>
</dbReference>
<dbReference type="VEuPathDB" id="TriTrypDB:TcG_02931"/>
<dbReference type="VEuPathDB" id="TriTrypDB:Tc_MARK_4629"/>
<dbReference type="VEuPathDB" id="TriTrypDB:TCSYLVIO_005025"/>
<comment type="caution">
    <text evidence="2">The sequence shown here is derived from an EMBL/GenBank/DDBJ whole genome shotgun (WGS) entry which is preliminary data.</text>
</comment>
<name>A0A2V2V0E6_TRYCR</name>
<dbReference type="VEuPathDB" id="TriTrypDB:BCY84_06175"/>
<dbReference type="VEuPathDB" id="TriTrypDB:C4B63_57g77"/>
<dbReference type="VEuPathDB" id="TriTrypDB:C3747_164g75"/>
<dbReference type="Gene3D" id="3.40.50.720">
    <property type="entry name" value="NAD(P)-binding Rossmann-like Domain"/>
    <property type="match status" value="1"/>
</dbReference>
<dbReference type="GO" id="GO:0051170">
    <property type="term" value="P:import into nucleus"/>
    <property type="evidence" value="ECO:0007669"/>
    <property type="project" value="TreeGrafter"/>
</dbReference>
<dbReference type="EMBL" id="PRFA01000057">
    <property type="protein sequence ID" value="PWU89711.1"/>
    <property type="molecule type" value="Genomic_DNA"/>
</dbReference>
<dbReference type="InterPro" id="IPR036291">
    <property type="entry name" value="NAD(P)-bd_dom_sf"/>
</dbReference>
<dbReference type="VEuPathDB" id="TriTrypDB:TcCLB.509715.150"/>
<dbReference type="VEuPathDB" id="TriTrypDB:TcCL_ESM06398"/>
<dbReference type="VEuPathDB" id="TriTrypDB:TcCLB.510105.160"/>
<protein>
    <submittedName>
        <fullName evidence="2">Uncharacterized protein</fullName>
    </submittedName>
</protein>
<proteinExistence type="predicted"/>
<sequence>MVSKGKQLSVLIAGANGSIGRELVSLLVSHPDVGRVVALSQTPIPINRWRSSFPRIHPGDALRCLSVVSVDWDKIASDAAHVPASYVRAGVWSNESEANPGLLDAWRRIRGSAATTGLRFSRPRNNGVKGNGGSRKAAGGSNTGGPCGGRGGEKNGTNRGVNGDEALGRGGRNASRFPTTSGSRSKAGYVKMSMGDPTASAEARNKFLNELLETNFYKSVFSGHHVVINCLSSRNRFMRSEVNAMDHQYAIAFAKIVRIFNCMVHAEPSEEEEMLMDKHATKQNSVLWGEIYAACYGHADCRWFYTGEELEEKRDGEEEDVLPTCPEQRLSRGGVGTLRQFTQVSVMGGSLWNSLPYFRAHGEFDKELLALFNRNEDDIQDNFMQRRETRGDEDDVDDDRDYALGEEASVMARRRAEMLLRRDVVKLWDNSHLTIWRPGLLQRDNLQLVEKILGVFTSRVDVKHLAEAILEDIIASLEDERGFNEVGTAKVIGGNNVVVRAKMKEAEMEWSWHGKRIVTTSADS</sequence>